<feature type="chain" id="PRO_5015608707" evidence="2">
    <location>
        <begin position="20"/>
        <end position="398"/>
    </location>
</feature>
<proteinExistence type="predicted"/>
<dbReference type="SUPFAM" id="SSF49899">
    <property type="entry name" value="Concanavalin A-like lectins/glucanases"/>
    <property type="match status" value="1"/>
</dbReference>
<keyword evidence="1 2" id="KW-0732">Signal</keyword>
<protein>
    <submittedName>
        <fullName evidence="3">Putative secreted protein (Por secretion system target)</fullName>
    </submittedName>
</protein>
<dbReference type="Proteomes" id="UP000239002">
    <property type="component" value="Unassembled WGS sequence"/>
</dbReference>
<dbReference type="InterPro" id="IPR013320">
    <property type="entry name" value="ConA-like_dom_sf"/>
</dbReference>
<name>A0A2S6IR68_9FLAO</name>
<keyword evidence="4" id="KW-1185">Reference proteome</keyword>
<dbReference type="GO" id="GO:0005975">
    <property type="term" value="P:carbohydrate metabolic process"/>
    <property type="evidence" value="ECO:0007669"/>
    <property type="project" value="UniProtKB-ARBA"/>
</dbReference>
<accession>A0A2S6IR68</accession>
<dbReference type="EMBL" id="PTJE01000001">
    <property type="protein sequence ID" value="PPK96727.1"/>
    <property type="molecule type" value="Genomic_DNA"/>
</dbReference>
<dbReference type="GO" id="GO:0004553">
    <property type="term" value="F:hydrolase activity, hydrolyzing O-glycosyl compounds"/>
    <property type="evidence" value="ECO:0007669"/>
    <property type="project" value="UniProtKB-ARBA"/>
</dbReference>
<dbReference type="Pfam" id="PF13385">
    <property type="entry name" value="Laminin_G_3"/>
    <property type="match status" value="1"/>
</dbReference>
<evidence type="ECO:0000313" key="3">
    <source>
        <dbReference type="EMBL" id="PPK96727.1"/>
    </source>
</evidence>
<evidence type="ECO:0000256" key="2">
    <source>
        <dbReference type="SAM" id="SignalP"/>
    </source>
</evidence>
<dbReference type="Gene3D" id="2.60.120.200">
    <property type="match status" value="1"/>
</dbReference>
<evidence type="ECO:0000256" key="1">
    <source>
        <dbReference type="ARBA" id="ARBA00022729"/>
    </source>
</evidence>
<dbReference type="OrthoDB" id="1391570at2"/>
<reference evidence="3 4" key="1">
    <citation type="submission" date="2018-02" db="EMBL/GenBank/DDBJ databases">
        <title>Genomic Encyclopedia of Archaeal and Bacterial Type Strains, Phase II (KMG-II): from individual species to whole genera.</title>
        <authorList>
            <person name="Goeker M."/>
        </authorList>
    </citation>
    <scope>NUCLEOTIDE SEQUENCE [LARGE SCALE GENOMIC DNA]</scope>
    <source>
        <strain evidence="3 4">DSM 16809</strain>
    </source>
</reference>
<gene>
    <name evidence="3" type="ORF">LY01_00551</name>
</gene>
<sequence>MKKTILTSSFLLLAICSKAQTHNGLDFDGSDDFIQTNFSGINTTSNRTFEAWISISPNAPTTNLTILDYGSGASGARNTFMVNSNRGLSFFAGGTNGNLSSTTGTITAGQWTHVAFVLNNGTGFLYIDGVQVGTGNLSGVNTTGSTDLRIGRRVPGGNIFFAGKIDEVRIWDAALSETVINTNRTSEVCPSSSGLVAYYQFNEGAASASNTGLSTLPDLVNSNDGALSGFNLTGTTSNWVTGAPITQLMDTNITQNTGILTAAQTGVTYQWIDCSTGIAINGETAATFTPTAVGDYAVELTLNGCTLLSNCENVITLGIDTTALNDISITQNPSQFLTFNGNIDVNAQIYFYTLSGKEVFTSQIIDNQTLKPEISNGLYIVTLSQNGAQKTFKWIKRQ</sequence>
<organism evidence="3 4">
    <name type="scientific">Nonlabens xylanidelens</name>
    <dbReference type="NCBI Taxonomy" id="191564"/>
    <lineage>
        <taxon>Bacteria</taxon>
        <taxon>Pseudomonadati</taxon>
        <taxon>Bacteroidota</taxon>
        <taxon>Flavobacteriia</taxon>
        <taxon>Flavobacteriales</taxon>
        <taxon>Flavobacteriaceae</taxon>
        <taxon>Nonlabens</taxon>
    </lineage>
</organism>
<dbReference type="NCBIfam" id="TIGR04183">
    <property type="entry name" value="Por_Secre_tail"/>
    <property type="match status" value="1"/>
</dbReference>
<evidence type="ECO:0000313" key="4">
    <source>
        <dbReference type="Proteomes" id="UP000239002"/>
    </source>
</evidence>
<comment type="caution">
    <text evidence="3">The sequence shown here is derived from an EMBL/GenBank/DDBJ whole genome shotgun (WGS) entry which is preliminary data.</text>
</comment>
<dbReference type="AlphaFoldDB" id="A0A2S6IR68"/>
<dbReference type="RefSeq" id="WP_104514269.1">
    <property type="nucleotide sequence ID" value="NZ_MQVW01000027.1"/>
</dbReference>
<feature type="signal peptide" evidence="2">
    <location>
        <begin position="1"/>
        <end position="19"/>
    </location>
</feature>
<dbReference type="InterPro" id="IPR026444">
    <property type="entry name" value="Secre_tail"/>
</dbReference>